<dbReference type="Proteomes" id="UP000821845">
    <property type="component" value="Chromosome 10"/>
</dbReference>
<evidence type="ECO:0000313" key="1">
    <source>
        <dbReference type="EMBL" id="KAH6943209.1"/>
    </source>
</evidence>
<gene>
    <name evidence="1" type="ORF">HPB50_017217</name>
</gene>
<sequence>MWFPQRTARRGVTKRRRPSAHRTRLRSRQSAVDHDWYPNWGSGAHQRKTSKRKSSELGGVAKLAGYASFTATPATHGREVLTAVVKRHIPVV</sequence>
<proteinExistence type="predicted"/>
<comment type="caution">
    <text evidence="1">The sequence shown here is derived from an EMBL/GenBank/DDBJ whole genome shotgun (WGS) entry which is preliminary data.</text>
</comment>
<protein>
    <submittedName>
        <fullName evidence="1">Uncharacterized protein</fullName>
    </submittedName>
</protein>
<accession>A0ACB7TED0</accession>
<organism evidence="1 2">
    <name type="scientific">Hyalomma asiaticum</name>
    <name type="common">Tick</name>
    <dbReference type="NCBI Taxonomy" id="266040"/>
    <lineage>
        <taxon>Eukaryota</taxon>
        <taxon>Metazoa</taxon>
        <taxon>Ecdysozoa</taxon>
        <taxon>Arthropoda</taxon>
        <taxon>Chelicerata</taxon>
        <taxon>Arachnida</taxon>
        <taxon>Acari</taxon>
        <taxon>Parasitiformes</taxon>
        <taxon>Ixodida</taxon>
        <taxon>Ixodoidea</taxon>
        <taxon>Ixodidae</taxon>
        <taxon>Hyalomminae</taxon>
        <taxon>Hyalomma</taxon>
    </lineage>
</organism>
<keyword evidence="2" id="KW-1185">Reference proteome</keyword>
<name>A0ACB7TED0_HYAAI</name>
<dbReference type="EMBL" id="CM023490">
    <property type="protein sequence ID" value="KAH6943209.1"/>
    <property type="molecule type" value="Genomic_DNA"/>
</dbReference>
<evidence type="ECO:0000313" key="2">
    <source>
        <dbReference type="Proteomes" id="UP000821845"/>
    </source>
</evidence>
<reference evidence="1" key="1">
    <citation type="submission" date="2020-05" db="EMBL/GenBank/DDBJ databases">
        <title>Large-scale comparative analyses of tick genomes elucidate their genetic diversity and vector capacities.</title>
        <authorList>
            <person name="Jia N."/>
            <person name="Wang J."/>
            <person name="Shi W."/>
            <person name="Du L."/>
            <person name="Sun Y."/>
            <person name="Zhan W."/>
            <person name="Jiang J."/>
            <person name="Wang Q."/>
            <person name="Zhang B."/>
            <person name="Ji P."/>
            <person name="Sakyi L.B."/>
            <person name="Cui X."/>
            <person name="Yuan T."/>
            <person name="Jiang B."/>
            <person name="Yang W."/>
            <person name="Lam T.T.-Y."/>
            <person name="Chang Q."/>
            <person name="Ding S."/>
            <person name="Wang X."/>
            <person name="Zhu J."/>
            <person name="Ruan X."/>
            <person name="Zhao L."/>
            <person name="Wei J."/>
            <person name="Que T."/>
            <person name="Du C."/>
            <person name="Cheng J."/>
            <person name="Dai P."/>
            <person name="Han X."/>
            <person name="Huang E."/>
            <person name="Gao Y."/>
            <person name="Liu J."/>
            <person name="Shao H."/>
            <person name="Ye R."/>
            <person name="Li L."/>
            <person name="Wei W."/>
            <person name="Wang X."/>
            <person name="Wang C."/>
            <person name="Yang T."/>
            <person name="Huo Q."/>
            <person name="Li W."/>
            <person name="Guo W."/>
            <person name="Chen H."/>
            <person name="Zhou L."/>
            <person name="Ni X."/>
            <person name="Tian J."/>
            <person name="Zhou Y."/>
            <person name="Sheng Y."/>
            <person name="Liu T."/>
            <person name="Pan Y."/>
            <person name="Xia L."/>
            <person name="Li J."/>
            <person name="Zhao F."/>
            <person name="Cao W."/>
        </authorList>
    </citation>
    <scope>NUCLEOTIDE SEQUENCE</scope>
    <source>
        <strain evidence="1">Hyas-2018</strain>
    </source>
</reference>